<feature type="non-terminal residue" evidence="1">
    <location>
        <position position="21"/>
    </location>
</feature>
<protein>
    <submittedName>
        <fullName evidence="1">Uncharacterized protein</fullName>
    </submittedName>
</protein>
<proteinExistence type="predicted"/>
<name>A0A392RU70_9FABA</name>
<reference evidence="1 2" key="1">
    <citation type="journal article" date="2018" name="Front. Plant Sci.">
        <title>Red Clover (Trifolium pratense) and Zigzag Clover (T. medium) - A Picture of Genomic Similarities and Differences.</title>
        <authorList>
            <person name="Dluhosova J."/>
            <person name="Istvanek J."/>
            <person name="Nedelnik J."/>
            <person name="Repkova J."/>
        </authorList>
    </citation>
    <scope>NUCLEOTIDE SEQUENCE [LARGE SCALE GENOMIC DNA]</scope>
    <source>
        <strain evidence="2">cv. 10/8</strain>
        <tissue evidence="1">Leaf</tissue>
    </source>
</reference>
<dbReference type="EMBL" id="LXQA010273574">
    <property type="protein sequence ID" value="MCI39919.1"/>
    <property type="molecule type" value="Genomic_DNA"/>
</dbReference>
<sequence length="21" mass="2466">MDGVPDWPKLEHRQLLTTDDV</sequence>
<comment type="caution">
    <text evidence="1">The sequence shown here is derived from an EMBL/GenBank/DDBJ whole genome shotgun (WGS) entry which is preliminary data.</text>
</comment>
<evidence type="ECO:0000313" key="1">
    <source>
        <dbReference type="EMBL" id="MCI39919.1"/>
    </source>
</evidence>
<evidence type="ECO:0000313" key="2">
    <source>
        <dbReference type="Proteomes" id="UP000265520"/>
    </source>
</evidence>
<dbReference type="AlphaFoldDB" id="A0A392RU70"/>
<dbReference type="Proteomes" id="UP000265520">
    <property type="component" value="Unassembled WGS sequence"/>
</dbReference>
<accession>A0A392RU70</accession>
<keyword evidence="2" id="KW-1185">Reference proteome</keyword>
<organism evidence="1 2">
    <name type="scientific">Trifolium medium</name>
    <dbReference type="NCBI Taxonomy" id="97028"/>
    <lineage>
        <taxon>Eukaryota</taxon>
        <taxon>Viridiplantae</taxon>
        <taxon>Streptophyta</taxon>
        <taxon>Embryophyta</taxon>
        <taxon>Tracheophyta</taxon>
        <taxon>Spermatophyta</taxon>
        <taxon>Magnoliopsida</taxon>
        <taxon>eudicotyledons</taxon>
        <taxon>Gunneridae</taxon>
        <taxon>Pentapetalae</taxon>
        <taxon>rosids</taxon>
        <taxon>fabids</taxon>
        <taxon>Fabales</taxon>
        <taxon>Fabaceae</taxon>
        <taxon>Papilionoideae</taxon>
        <taxon>50 kb inversion clade</taxon>
        <taxon>NPAAA clade</taxon>
        <taxon>Hologalegina</taxon>
        <taxon>IRL clade</taxon>
        <taxon>Trifolieae</taxon>
        <taxon>Trifolium</taxon>
    </lineage>
</organism>